<protein>
    <recommendedName>
        <fullName evidence="4">Citrate transporter</fullName>
    </recommendedName>
</protein>
<evidence type="ECO:0000256" key="1">
    <source>
        <dbReference type="SAM" id="Phobius"/>
    </source>
</evidence>
<keyword evidence="3" id="KW-1185">Reference proteome</keyword>
<reference evidence="2 3" key="1">
    <citation type="journal article" date="2019" name="Int. J. Syst. Evol. Microbiol.">
        <title>The Global Catalogue of Microorganisms (GCM) 10K type strain sequencing project: providing services to taxonomists for standard genome sequencing and annotation.</title>
        <authorList>
            <consortium name="The Broad Institute Genomics Platform"/>
            <consortium name="The Broad Institute Genome Sequencing Center for Infectious Disease"/>
            <person name="Wu L."/>
            <person name="Ma J."/>
        </authorList>
    </citation>
    <scope>NUCLEOTIDE SEQUENCE [LARGE SCALE GENOMIC DNA]</scope>
    <source>
        <strain evidence="2 3">DT72</strain>
    </source>
</reference>
<keyword evidence="1" id="KW-0812">Transmembrane</keyword>
<feature type="transmembrane region" description="Helical" evidence="1">
    <location>
        <begin position="30"/>
        <end position="52"/>
    </location>
</feature>
<dbReference type="EMBL" id="JBHSZH010000001">
    <property type="protein sequence ID" value="MFC7078820.1"/>
    <property type="molecule type" value="Genomic_DNA"/>
</dbReference>
<gene>
    <name evidence="2" type="ORF">ACFQJ6_00415</name>
</gene>
<name>A0ABD5WH98_9EURY</name>
<dbReference type="GeneID" id="79305248"/>
<keyword evidence="1" id="KW-1133">Transmembrane helix</keyword>
<feature type="transmembrane region" description="Helical" evidence="1">
    <location>
        <begin position="5"/>
        <end position="24"/>
    </location>
</feature>
<dbReference type="RefSeq" id="WP_276282489.1">
    <property type="nucleotide sequence ID" value="NZ_CP119810.1"/>
</dbReference>
<accession>A0ABD5WH98</accession>
<evidence type="ECO:0000313" key="3">
    <source>
        <dbReference type="Proteomes" id="UP001596407"/>
    </source>
</evidence>
<evidence type="ECO:0000313" key="2">
    <source>
        <dbReference type="EMBL" id="MFC7078820.1"/>
    </source>
</evidence>
<comment type="caution">
    <text evidence="2">The sequence shown here is derived from an EMBL/GenBank/DDBJ whole genome shotgun (WGS) entry which is preliminary data.</text>
</comment>
<evidence type="ECO:0008006" key="4">
    <source>
        <dbReference type="Google" id="ProtNLM"/>
    </source>
</evidence>
<organism evidence="2 3">
    <name type="scientific">Halorussus caseinilyticus</name>
    <dbReference type="NCBI Taxonomy" id="3034025"/>
    <lineage>
        <taxon>Archaea</taxon>
        <taxon>Methanobacteriati</taxon>
        <taxon>Methanobacteriota</taxon>
        <taxon>Stenosarchaea group</taxon>
        <taxon>Halobacteria</taxon>
        <taxon>Halobacteriales</taxon>
        <taxon>Haladaptataceae</taxon>
        <taxon>Halorussus</taxon>
    </lineage>
</organism>
<sequence>MDEAALIPTMLYVLLTTLMVAWAVRSFDWFHVTAASAAAVALALLLEGGLAYEGVKRAMEY</sequence>
<dbReference type="Proteomes" id="UP001596407">
    <property type="component" value="Unassembled WGS sequence"/>
</dbReference>
<proteinExistence type="predicted"/>
<dbReference type="AlphaFoldDB" id="A0ABD5WH98"/>
<keyword evidence="1" id="KW-0472">Membrane</keyword>